<dbReference type="FunFam" id="3.40.50.720:FF:000173">
    <property type="entry name" value="3-oxoacyl-[acyl-carrier protein] reductase"/>
    <property type="match status" value="1"/>
</dbReference>
<dbReference type="Pfam" id="PF13561">
    <property type="entry name" value="adh_short_C2"/>
    <property type="match status" value="1"/>
</dbReference>
<dbReference type="InterPro" id="IPR020904">
    <property type="entry name" value="Sc_DH/Rdtase_CS"/>
</dbReference>
<dbReference type="SUPFAM" id="SSF51735">
    <property type="entry name" value="NAD(P)-binding Rossmann-fold domains"/>
    <property type="match status" value="1"/>
</dbReference>
<dbReference type="Proteomes" id="UP000000851">
    <property type="component" value="Chromosome"/>
</dbReference>
<dbReference type="HOGENOM" id="CLU_010194_1_3_11"/>
<dbReference type="InterPro" id="IPR050259">
    <property type="entry name" value="SDR"/>
</dbReference>
<sequence length="255" mass="25884" precursor="true">MSRTPDGTGTVAVVTGAARGIGAAVALRLAAGGATVVVVDREERDTAGTVAAVRRAGGRALGIGCDVAVAAEVRTAMLRIAAAYGRLDILVNCAGVTRDRLLLAMDDPEWDTVLDVSLGGTMRWSLAAAELMKHRGTGRIVTFSSVAADGNPGQSNYATAKAALAGFTRALASELGPHGITVNAVAPGFVATPMVAELADRLGVDREAFLKEAASHAAVGRVGTVDDIAAVVAFLTGRDSGYLTGQTVSVDGGRR</sequence>
<dbReference type="OrthoDB" id="9804774at2"/>
<dbReference type="RefSeq" id="WP_012786928.1">
    <property type="nucleotide sequence ID" value="NC_013131.1"/>
</dbReference>
<dbReference type="STRING" id="479433.Caci_2720"/>
<dbReference type="GO" id="GO:0016491">
    <property type="term" value="F:oxidoreductase activity"/>
    <property type="evidence" value="ECO:0007669"/>
    <property type="project" value="UniProtKB-KW"/>
</dbReference>
<name>C7PZH8_CATAD</name>
<dbReference type="SMART" id="SM00822">
    <property type="entry name" value="PKS_KR"/>
    <property type="match status" value="1"/>
</dbReference>
<organism evidence="4 5">
    <name type="scientific">Catenulispora acidiphila (strain DSM 44928 / JCM 14897 / NBRC 102108 / NRRL B-24433 / ID139908)</name>
    <dbReference type="NCBI Taxonomy" id="479433"/>
    <lineage>
        <taxon>Bacteria</taxon>
        <taxon>Bacillati</taxon>
        <taxon>Actinomycetota</taxon>
        <taxon>Actinomycetes</taxon>
        <taxon>Catenulisporales</taxon>
        <taxon>Catenulisporaceae</taxon>
        <taxon>Catenulispora</taxon>
    </lineage>
</organism>
<evidence type="ECO:0000313" key="5">
    <source>
        <dbReference type="Proteomes" id="UP000000851"/>
    </source>
</evidence>
<dbReference type="InterPro" id="IPR002347">
    <property type="entry name" value="SDR_fam"/>
</dbReference>
<dbReference type="GO" id="GO:0032787">
    <property type="term" value="P:monocarboxylic acid metabolic process"/>
    <property type="evidence" value="ECO:0007669"/>
    <property type="project" value="UniProtKB-ARBA"/>
</dbReference>
<dbReference type="KEGG" id="cai:Caci_2720"/>
<dbReference type="PRINTS" id="PR00081">
    <property type="entry name" value="GDHRDH"/>
</dbReference>
<dbReference type="PRINTS" id="PR00080">
    <property type="entry name" value="SDRFAMILY"/>
</dbReference>
<dbReference type="EMBL" id="CP001700">
    <property type="protein sequence ID" value="ACU71635.1"/>
    <property type="molecule type" value="Genomic_DNA"/>
</dbReference>
<evidence type="ECO:0000259" key="3">
    <source>
        <dbReference type="SMART" id="SM00822"/>
    </source>
</evidence>
<evidence type="ECO:0000256" key="1">
    <source>
        <dbReference type="ARBA" id="ARBA00006484"/>
    </source>
</evidence>
<dbReference type="Gene3D" id="3.40.50.720">
    <property type="entry name" value="NAD(P)-binding Rossmann-like Domain"/>
    <property type="match status" value="1"/>
</dbReference>
<keyword evidence="5" id="KW-1185">Reference proteome</keyword>
<dbReference type="eggNOG" id="COG1028">
    <property type="taxonomic scope" value="Bacteria"/>
</dbReference>
<evidence type="ECO:0000313" key="4">
    <source>
        <dbReference type="EMBL" id="ACU71635.1"/>
    </source>
</evidence>
<keyword evidence="2" id="KW-0560">Oxidoreductase</keyword>
<accession>C7PZH8</accession>
<comment type="similarity">
    <text evidence="1">Belongs to the short-chain dehydrogenases/reductases (SDR) family.</text>
</comment>
<gene>
    <name evidence="4" type="ordered locus">Caci_2720</name>
</gene>
<dbReference type="PANTHER" id="PTHR42879:SF2">
    <property type="entry name" value="3-OXOACYL-[ACYL-CARRIER-PROTEIN] REDUCTASE FABG"/>
    <property type="match status" value="1"/>
</dbReference>
<dbReference type="InParanoid" id="C7PZH8"/>
<reference evidence="4 5" key="1">
    <citation type="journal article" date="2009" name="Stand. Genomic Sci.">
        <title>Complete genome sequence of Catenulispora acidiphila type strain (ID 139908).</title>
        <authorList>
            <person name="Copeland A."/>
            <person name="Lapidus A."/>
            <person name="Glavina Del Rio T."/>
            <person name="Nolan M."/>
            <person name="Lucas S."/>
            <person name="Chen F."/>
            <person name="Tice H."/>
            <person name="Cheng J.F."/>
            <person name="Bruce D."/>
            <person name="Goodwin L."/>
            <person name="Pitluck S."/>
            <person name="Mikhailova N."/>
            <person name="Pati A."/>
            <person name="Ivanova N."/>
            <person name="Mavromatis K."/>
            <person name="Chen A."/>
            <person name="Palaniappan K."/>
            <person name="Chain P."/>
            <person name="Land M."/>
            <person name="Hauser L."/>
            <person name="Chang Y.J."/>
            <person name="Jeffries C.D."/>
            <person name="Chertkov O."/>
            <person name="Brettin T."/>
            <person name="Detter J.C."/>
            <person name="Han C."/>
            <person name="Ali Z."/>
            <person name="Tindall B.J."/>
            <person name="Goker M."/>
            <person name="Bristow J."/>
            <person name="Eisen J.A."/>
            <person name="Markowitz V."/>
            <person name="Hugenholtz P."/>
            <person name="Kyrpides N.C."/>
            <person name="Klenk H.P."/>
        </authorList>
    </citation>
    <scope>NUCLEOTIDE SEQUENCE [LARGE SCALE GENOMIC DNA]</scope>
    <source>
        <strain evidence="5">DSM 44928 / JCM 14897 / NBRC 102108 / NRRL B-24433 / ID139908</strain>
    </source>
</reference>
<dbReference type="PANTHER" id="PTHR42879">
    <property type="entry name" value="3-OXOACYL-(ACYL-CARRIER-PROTEIN) REDUCTASE"/>
    <property type="match status" value="1"/>
</dbReference>
<feature type="domain" description="Ketoreductase" evidence="3">
    <location>
        <begin position="10"/>
        <end position="188"/>
    </location>
</feature>
<dbReference type="AlphaFoldDB" id="C7PZH8"/>
<dbReference type="PROSITE" id="PS00061">
    <property type="entry name" value="ADH_SHORT"/>
    <property type="match status" value="1"/>
</dbReference>
<dbReference type="InterPro" id="IPR057326">
    <property type="entry name" value="KR_dom"/>
</dbReference>
<proteinExistence type="inferred from homology"/>
<dbReference type="InterPro" id="IPR036291">
    <property type="entry name" value="NAD(P)-bd_dom_sf"/>
</dbReference>
<evidence type="ECO:0000256" key="2">
    <source>
        <dbReference type="ARBA" id="ARBA00023002"/>
    </source>
</evidence>
<protein>
    <submittedName>
        <fullName evidence="4">Short-chain dehydrogenase/reductase SDR</fullName>
    </submittedName>
</protein>